<evidence type="ECO:0000313" key="8">
    <source>
        <dbReference type="Proteomes" id="UP000518266"/>
    </source>
</evidence>
<proteinExistence type="inferred from homology"/>
<gene>
    <name evidence="7" type="ORF">F7725_009175</name>
</gene>
<dbReference type="Proteomes" id="UP000518266">
    <property type="component" value="Unassembled WGS sequence"/>
</dbReference>
<dbReference type="OrthoDB" id="8854060at2759"/>
<evidence type="ECO:0000256" key="5">
    <source>
        <dbReference type="ARBA" id="ARBA00023157"/>
    </source>
</evidence>
<dbReference type="AlphaFoldDB" id="A0A7J5Z6N2"/>
<comment type="subcellular location">
    <subcellularLocation>
        <location evidence="1">Secreted</location>
    </subcellularLocation>
</comment>
<evidence type="ECO:0000256" key="2">
    <source>
        <dbReference type="ARBA" id="ARBA00006719"/>
    </source>
</evidence>
<evidence type="ECO:0000256" key="6">
    <source>
        <dbReference type="SAM" id="MobiDB-lite"/>
    </source>
</evidence>
<feature type="compositionally biased region" description="Low complexity" evidence="6">
    <location>
        <begin position="350"/>
        <end position="360"/>
    </location>
</feature>
<organism evidence="7 8">
    <name type="scientific">Dissostichus mawsoni</name>
    <name type="common">Antarctic cod</name>
    <dbReference type="NCBI Taxonomy" id="36200"/>
    <lineage>
        <taxon>Eukaryota</taxon>
        <taxon>Metazoa</taxon>
        <taxon>Chordata</taxon>
        <taxon>Craniata</taxon>
        <taxon>Vertebrata</taxon>
        <taxon>Euteleostomi</taxon>
        <taxon>Actinopterygii</taxon>
        <taxon>Neopterygii</taxon>
        <taxon>Teleostei</taxon>
        <taxon>Neoteleostei</taxon>
        <taxon>Acanthomorphata</taxon>
        <taxon>Eupercaria</taxon>
        <taxon>Perciformes</taxon>
        <taxon>Notothenioidei</taxon>
        <taxon>Nototheniidae</taxon>
        <taxon>Dissostichus</taxon>
    </lineage>
</organism>
<evidence type="ECO:0000313" key="7">
    <source>
        <dbReference type="EMBL" id="KAF3857316.1"/>
    </source>
</evidence>
<name>A0A7J5Z6N2_DISMA</name>
<evidence type="ECO:0000256" key="4">
    <source>
        <dbReference type="ARBA" id="ARBA00022702"/>
    </source>
</evidence>
<feature type="region of interest" description="Disordered" evidence="6">
    <location>
        <begin position="328"/>
        <end position="360"/>
    </location>
</feature>
<comment type="caution">
    <text evidence="7">The sequence shown here is derived from an EMBL/GenBank/DDBJ whole genome shotgun (WGS) entry which is preliminary data.</text>
</comment>
<evidence type="ECO:0000256" key="3">
    <source>
        <dbReference type="ARBA" id="ARBA00022525"/>
    </source>
</evidence>
<dbReference type="InterPro" id="IPR001483">
    <property type="entry name" value="Urotensin_II"/>
</dbReference>
<keyword evidence="8" id="KW-1185">Reference proteome</keyword>
<feature type="compositionally biased region" description="Basic and acidic residues" evidence="6">
    <location>
        <begin position="138"/>
        <end position="147"/>
    </location>
</feature>
<dbReference type="EMBL" id="JAAKFY010000005">
    <property type="protein sequence ID" value="KAF3857316.1"/>
    <property type="molecule type" value="Genomic_DNA"/>
</dbReference>
<keyword evidence="3" id="KW-0964">Secreted</keyword>
<comment type="similarity">
    <text evidence="2">Belongs to the urotensin-2 family.</text>
</comment>
<keyword evidence="4" id="KW-0372">Hormone</keyword>
<reference evidence="7 8" key="1">
    <citation type="submission" date="2020-03" db="EMBL/GenBank/DDBJ databases">
        <title>Dissostichus mawsoni Genome sequencing and assembly.</title>
        <authorList>
            <person name="Park H."/>
        </authorList>
    </citation>
    <scope>NUCLEOTIDE SEQUENCE [LARGE SCALE GENOMIC DNA]</scope>
    <source>
        <strain evidence="7">DM0001</strain>
        <tissue evidence="7">Muscle</tissue>
    </source>
</reference>
<dbReference type="GO" id="GO:0005179">
    <property type="term" value="F:hormone activity"/>
    <property type="evidence" value="ECO:0007669"/>
    <property type="project" value="UniProtKB-KW"/>
</dbReference>
<dbReference type="PROSITE" id="PS00984">
    <property type="entry name" value="UROTENSIN_II"/>
    <property type="match status" value="1"/>
</dbReference>
<dbReference type="GO" id="GO:0008217">
    <property type="term" value="P:regulation of blood pressure"/>
    <property type="evidence" value="ECO:0007669"/>
    <property type="project" value="InterPro"/>
</dbReference>
<keyword evidence="5" id="KW-1015">Disulfide bond</keyword>
<evidence type="ECO:0000256" key="1">
    <source>
        <dbReference type="ARBA" id="ARBA00004613"/>
    </source>
</evidence>
<dbReference type="GO" id="GO:0005576">
    <property type="term" value="C:extracellular region"/>
    <property type="evidence" value="ECO:0007669"/>
    <property type="project" value="UniProtKB-SubCell"/>
</dbReference>
<evidence type="ECO:0008006" key="9">
    <source>
        <dbReference type="Google" id="ProtNLM"/>
    </source>
</evidence>
<dbReference type="GO" id="GO:0097746">
    <property type="term" value="P:blood vessel diameter maintenance"/>
    <property type="evidence" value="ECO:0007669"/>
    <property type="project" value="InterPro"/>
</dbReference>
<protein>
    <recommendedName>
        <fullName evidence="9">Urotensin II-related peptide</fullName>
    </recommendedName>
</protein>
<sequence>MVSSLSVDVFAALLPLFLSVTIFLSLSALSIAQWEAAHPLTPDPSQTQHDLQLQLPGSHRALTLPVLLPFYTPRSSHDIKPHQSVILIIIRDDVMNASDIPWTQRESRRNSGKKVQTEMFLVVRLSEQCEKILKHNKRNEGRRRETDGFNLPPPPGTNINSANTMKADNVRESCDSKSTKIPRKQQIFRKCSVTMLNSSALVSVMKVVMMMLVFVGTGVEAAPTDRGFAKPLPSLTHASAVPEKTNPSQFLKHWLLSTKAAGVDGTTRTDKTTTRTITAGLREGRVRSSPETARPDKWGQMLKMISALEELHRAFNSTRISRITIMPRANGKNSGRKNRVHPAADGGVKPTTVAPSAVSSTASRASADVLIPSLTGRNVKKSLPTQTKKTNKRVCFWKYCSQN</sequence>
<feature type="region of interest" description="Disordered" evidence="6">
    <location>
        <begin position="138"/>
        <end position="163"/>
    </location>
</feature>
<accession>A0A7J5Z6N2</accession>